<evidence type="ECO:0000313" key="1">
    <source>
        <dbReference type="EnsemblPlants" id="TuG1812G0300001351.01.T01"/>
    </source>
</evidence>
<dbReference type="Proteomes" id="UP000015106">
    <property type="component" value="Chromosome 3"/>
</dbReference>
<dbReference type="EnsemblPlants" id="TuG1812G0300001351.01.T01">
    <property type="protein sequence ID" value="TuG1812G0300001351.01.T01"/>
    <property type="gene ID" value="TuG1812G0300001351.01"/>
</dbReference>
<organism evidence="1 2">
    <name type="scientific">Triticum urartu</name>
    <name type="common">Red wild einkorn</name>
    <name type="synonym">Crithodium urartu</name>
    <dbReference type="NCBI Taxonomy" id="4572"/>
    <lineage>
        <taxon>Eukaryota</taxon>
        <taxon>Viridiplantae</taxon>
        <taxon>Streptophyta</taxon>
        <taxon>Embryophyta</taxon>
        <taxon>Tracheophyta</taxon>
        <taxon>Spermatophyta</taxon>
        <taxon>Magnoliopsida</taxon>
        <taxon>Liliopsida</taxon>
        <taxon>Poales</taxon>
        <taxon>Poaceae</taxon>
        <taxon>BOP clade</taxon>
        <taxon>Pooideae</taxon>
        <taxon>Triticodae</taxon>
        <taxon>Triticeae</taxon>
        <taxon>Triticinae</taxon>
        <taxon>Triticum</taxon>
    </lineage>
</organism>
<dbReference type="Gramene" id="TuG1812G0300001351.01.T01">
    <property type="protein sequence ID" value="TuG1812G0300001351.01.T01"/>
    <property type="gene ID" value="TuG1812G0300001351.01"/>
</dbReference>
<reference evidence="1" key="3">
    <citation type="submission" date="2022-06" db="UniProtKB">
        <authorList>
            <consortium name="EnsemblPlants"/>
        </authorList>
    </citation>
    <scope>IDENTIFICATION</scope>
</reference>
<evidence type="ECO:0000313" key="2">
    <source>
        <dbReference type="Proteomes" id="UP000015106"/>
    </source>
</evidence>
<accession>A0A8R7TSJ8</accession>
<keyword evidence="2" id="KW-1185">Reference proteome</keyword>
<reference evidence="2" key="1">
    <citation type="journal article" date="2013" name="Nature">
        <title>Draft genome of the wheat A-genome progenitor Triticum urartu.</title>
        <authorList>
            <person name="Ling H.Q."/>
            <person name="Zhao S."/>
            <person name="Liu D."/>
            <person name="Wang J."/>
            <person name="Sun H."/>
            <person name="Zhang C."/>
            <person name="Fan H."/>
            <person name="Li D."/>
            <person name="Dong L."/>
            <person name="Tao Y."/>
            <person name="Gao C."/>
            <person name="Wu H."/>
            <person name="Li Y."/>
            <person name="Cui Y."/>
            <person name="Guo X."/>
            <person name="Zheng S."/>
            <person name="Wang B."/>
            <person name="Yu K."/>
            <person name="Liang Q."/>
            <person name="Yang W."/>
            <person name="Lou X."/>
            <person name="Chen J."/>
            <person name="Feng M."/>
            <person name="Jian J."/>
            <person name="Zhang X."/>
            <person name="Luo G."/>
            <person name="Jiang Y."/>
            <person name="Liu J."/>
            <person name="Wang Z."/>
            <person name="Sha Y."/>
            <person name="Zhang B."/>
            <person name="Wu H."/>
            <person name="Tang D."/>
            <person name="Shen Q."/>
            <person name="Xue P."/>
            <person name="Zou S."/>
            <person name="Wang X."/>
            <person name="Liu X."/>
            <person name="Wang F."/>
            <person name="Yang Y."/>
            <person name="An X."/>
            <person name="Dong Z."/>
            <person name="Zhang K."/>
            <person name="Zhang X."/>
            <person name="Luo M.C."/>
            <person name="Dvorak J."/>
            <person name="Tong Y."/>
            <person name="Wang J."/>
            <person name="Yang H."/>
            <person name="Li Z."/>
            <person name="Wang D."/>
            <person name="Zhang A."/>
            <person name="Wang J."/>
        </authorList>
    </citation>
    <scope>NUCLEOTIDE SEQUENCE</scope>
    <source>
        <strain evidence="2">cv. G1812</strain>
    </source>
</reference>
<dbReference type="AlphaFoldDB" id="A0A8R7TSJ8"/>
<proteinExistence type="predicted"/>
<reference evidence="1" key="2">
    <citation type="submission" date="2018-03" db="EMBL/GenBank/DDBJ databases">
        <title>The Triticum urartu genome reveals the dynamic nature of wheat genome evolution.</title>
        <authorList>
            <person name="Ling H."/>
            <person name="Ma B."/>
            <person name="Shi X."/>
            <person name="Liu H."/>
            <person name="Dong L."/>
            <person name="Sun H."/>
            <person name="Cao Y."/>
            <person name="Gao Q."/>
            <person name="Zheng S."/>
            <person name="Li Y."/>
            <person name="Yu Y."/>
            <person name="Du H."/>
            <person name="Qi M."/>
            <person name="Li Y."/>
            <person name="Yu H."/>
            <person name="Cui Y."/>
            <person name="Wang N."/>
            <person name="Chen C."/>
            <person name="Wu H."/>
            <person name="Zhao Y."/>
            <person name="Zhang J."/>
            <person name="Li Y."/>
            <person name="Zhou W."/>
            <person name="Zhang B."/>
            <person name="Hu W."/>
            <person name="Eijk M."/>
            <person name="Tang J."/>
            <person name="Witsenboer H."/>
            <person name="Zhao S."/>
            <person name="Li Z."/>
            <person name="Zhang A."/>
            <person name="Wang D."/>
            <person name="Liang C."/>
        </authorList>
    </citation>
    <scope>NUCLEOTIDE SEQUENCE [LARGE SCALE GENOMIC DNA]</scope>
    <source>
        <strain evidence="1">cv. G1812</strain>
    </source>
</reference>
<protein>
    <submittedName>
        <fullName evidence="1">Uncharacterized protein</fullName>
    </submittedName>
</protein>
<name>A0A8R7TSJ8_TRIUA</name>
<sequence length="452" mass="51162">MGKCILICLKIQDRIIVTLIILGKCIHPSAAPFERYHSPLSLELISHVVIIKLFWAWITTCVVMEVDPIASTAAWEHFCCQKLISTRSYHLLLDYKFERIIKRAHLAYLGMVDSSPARMCIPTILEEDVQCKMFMDPSLDSVYTIGIACSYFPCHILSGLPWKASELDVRPKVAYYSTIVHLALYLYQPCHTEIMKNFVMTLGQQHISNSFYGLSSSNSSSAKNLPVLEVCRAMPYELMPYLDCWMEIFHSQIVVYIVWCSVFLLCSDHLLRNATDLLESGTGIYRSGRSWDPGGLALLLLRKLTRRKIFHGGRCAMILVARCVVTSPASTLQPSTIIRAEVISKRAQAMSAMVLFTCSDQEHSQGGRGVSALAVRFTQGSVDHKYYIGFNNDYFVDNSFGWVAIIHYYHVVQVNMAFDCHHGFELFKDHQVQWDPGGRRLGVKPTFKEGGC</sequence>